<keyword evidence="1" id="KW-0472">Membrane</keyword>
<evidence type="ECO:0000313" key="3">
    <source>
        <dbReference type="Proteomes" id="UP000217895"/>
    </source>
</evidence>
<proteinExistence type="predicted"/>
<organism evidence="2 3">
    <name type="scientific">Leptolyngbya boryana NIES-2135</name>
    <dbReference type="NCBI Taxonomy" id="1973484"/>
    <lineage>
        <taxon>Bacteria</taxon>
        <taxon>Bacillati</taxon>
        <taxon>Cyanobacteriota</taxon>
        <taxon>Cyanophyceae</taxon>
        <taxon>Leptolyngbyales</taxon>
        <taxon>Leptolyngbyaceae</taxon>
        <taxon>Leptolyngbya group</taxon>
        <taxon>Leptolyngbya</taxon>
    </lineage>
</organism>
<reference evidence="2 3" key="1">
    <citation type="submission" date="2017-06" db="EMBL/GenBank/DDBJ databases">
        <title>Genome sequencing of cyanobaciteial culture collection at National Institute for Environmental Studies (NIES).</title>
        <authorList>
            <person name="Hirose Y."/>
            <person name="Shimura Y."/>
            <person name="Fujisawa T."/>
            <person name="Nakamura Y."/>
            <person name="Kawachi M."/>
        </authorList>
    </citation>
    <scope>NUCLEOTIDE SEQUENCE [LARGE SCALE GENOMIC DNA]</scope>
    <source>
        <strain evidence="2 3">NIES-2135</strain>
    </source>
</reference>
<evidence type="ECO:0000313" key="2">
    <source>
        <dbReference type="EMBL" id="BAY55319.1"/>
    </source>
</evidence>
<feature type="transmembrane region" description="Helical" evidence="1">
    <location>
        <begin position="34"/>
        <end position="56"/>
    </location>
</feature>
<name>A0A1Z4JEY2_LEPBY</name>
<keyword evidence="1" id="KW-0812">Transmembrane</keyword>
<protein>
    <submittedName>
        <fullName evidence="2">Uncharacterized protein</fullName>
    </submittedName>
</protein>
<gene>
    <name evidence="2" type="ORF">NIES2135_21420</name>
</gene>
<dbReference type="AlphaFoldDB" id="A0A1Z4JEY2"/>
<accession>A0A1Z4JEY2</accession>
<keyword evidence="1" id="KW-1133">Transmembrane helix</keyword>
<dbReference type="Proteomes" id="UP000217895">
    <property type="component" value="Chromosome"/>
</dbReference>
<keyword evidence="3" id="KW-1185">Reference proteome</keyword>
<evidence type="ECO:0000256" key="1">
    <source>
        <dbReference type="SAM" id="Phobius"/>
    </source>
</evidence>
<dbReference type="EMBL" id="AP018203">
    <property type="protein sequence ID" value="BAY55319.1"/>
    <property type="molecule type" value="Genomic_DNA"/>
</dbReference>
<sequence>MTAIALSFIVSIALLLCAIALVVSDFLALPTLFYTVALGSAVATVLLSGFVIFRAYQMNS</sequence>